<proteinExistence type="inferred from homology"/>
<keyword evidence="4 6" id="KW-0274">FAD</keyword>
<sequence>MPMAAGARIPAEWRDSYPIIGGIGADEWDGFHDFIIHDEMTRVGGIGIPNGLIGGLTLCIPAIFKHGNGAAIERIIHEALSGKSRFSLAVTEPEAGSDVQGITTTATLSADGTHYTVDGQKKWITGGMYADYFLTLTRTADRKFTLLVIPKDSDTVTVRPMEMCGSTCAGTAFVEFDETVVPVANRVGEDGGGLACVMSNFNHERLFISFQSLRCARMCLEDAVLHALSRETFGLKLVSHAVVRHKLAHMAREVEALQSWIETLIYQLTQLPTHTATALLAGQTAQLKAHSGIVLERVVSQAIQLLGGLGLTRGVGGRGERVERIWRDVKAITVPGGSEDILLDLSIRRAVMGFSESGGATVRRARI</sequence>
<evidence type="ECO:0000256" key="6">
    <source>
        <dbReference type="RuleBase" id="RU362125"/>
    </source>
</evidence>
<dbReference type="InterPro" id="IPR036250">
    <property type="entry name" value="AcylCo_DH-like_C"/>
</dbReference>
<evidence type="ECO:0000256" key="2">
    <source>
        <dbReference type="ARBA" id="ARBA00009347"/>
    </source>
</evidence>
<organism evidence="9 10">
    <name type="scientific">Aspergillus keveii</name>
    <dbReference type="NCBI Taxonomy" id="714993"/>
    <lineage>
        <taxon>Eukaryota</taxon>
        <taxon>Fungi</taxon>
        <taxon>Dikarya</taxon>
        <taxon>Ascomycota</taxon>
        <taxon>Pezizomycotina</taxon>
        <taxon>Eurotiomycetes</taxon>
        <taxon>Eurotiomycetidae</taxon>
        <taxon>Eurotiales</taxon>
        <taxon>Aspergillaceae</taxon>
        <taxon>Aspergillus</taxon>
        <taxon>Aspergillus subgen. Nidulantes</taxon>
    </lineage>
</organism>
<dbReference type="PANTHER" id="PTHR48083">
    <property type="entry name" value="MEDIUM-CHAIN SPECIFIC ACYL-COA DEHYDROGENASE, MITOCHONDRIAL-RELATED"/>
    <property type="match status" value="1"/>
</dbReference>
<dbReference type="PROSITE" id="PS00072">
    <property type="entry name" value="ACYL_COA_DH_1"/>
    <property type="match status" value="1"/>
</dbReference>
<dbReference type="Pfam" id="PF00441">
    <property type="entry name" value="Acyl-CoA_dh_1"/>
    <property type="match status" value="1"/>
</dbReference>
<evidence type="ECO:0000259" key="7">
    <source>
        <dbReference type="Pfam" id="PF00441"/>
    </source>
</evidence>
<evidence type="ECO:0000256" key="4">
    <source>
        <dbReference type="ARBA" id="ARBA00022827"/>
    </source>
</evidence>
<evidence type="ECO:0000256" key="5">
    <source>
        <dbReference type="ARBA" id="ARBA00023002"/>
    </source>
</evidence>
<dbReference type="InterPro" id="IPR046373">
    <property type="entry name" value="Acyl-CoA_Oxase/DH_mid-dom_sf"/>
</dbReference>
<comment type="caution">
    <text evidence="9">The sequence shown here is derived from an EMBL/GenBank/DDBJ whole genome shotgun (WGS) entry which is preliminary data.</text>
</comment>
<evidence type="ECO:0000313" key="10">
    <source>
        <dbReference type="Proteomes" id="UP001610563"/>
    </source>
</evidence>
<dbReference type="Gene3D" id="2.40.110.10">
    <property type="entry name" value="Butyryl-CoA Dehydrogenase, subunit A, domain 2"/>
    <property type="match status" value="1"/>
</dbReference>
<dbReference type="Gene3D" id="1.10.540.10">
    <property type="entry name" value="Acyl-CoA dehydrogenase/oxidase, N-terminal domain"/>
    <property type="match status" value="1"/>
</dbReference>
<protein>
    <submittedName>
        <fullName evidence="9">Acyl-CoA dehydrogenase/oxidase</fullName>
    </submittedName>
</protein>
<keyword evidence="5 6" id="KW-0560">Oxidoreductase</keyword>
<evidence type="ECO:0000256" key="3">
    <source>
        <dbReference type="ARBA" id="ARBA00022630"/>
    </source>
</evidence>
<dbReference type="InterPro" id="IPR050741">
    <property type="entry name" value="Acyl-CoA_dehydrogenase"/>
</dbReference>
<keyword evidence="10" id="KW-1185">Reference proteome</keyword>
<reference evidence="9 10" key="1">
    <citation type="submission" date="2024-07" db="EMBL/GenBank/DDBJ databases">
        <title>Section-level genome sequencing and comparative genomics of Aspergillus sections Usti and Cavernicolus.</title>
        <authorList>
            <consortium name="Lawrence Berkeley National Laboratory"/>
            <person name="Nybo J.L."/>
            <person name="Vesth T.C."/>
            <person name="Theobald S."/>
            <person name="Frisvad J.C."/>
            <person name="Larsen T.O."/>
            <person name="Kjaerboelling I."/>
            <person name="Rothschild-Mancinelli K."/>
            <person name="Lyhne E.K."/>
            <person name="Kogle M.E."/>
            <person name="Barry K."/>
            <person name="Clum A."/>
            <person name="Na H."/>
            <person name="Ledsgaard L."/>
            <person name="Lin J."/>
            <person name="Lipzen A."/>
            <person name="Kuo A."/>
            <person name="Riley R."/>
            <person name="Mondo S."/>
            <person name="Labutti K."/>
            <person name="Haridas S."/>
            <person name="Pangalinan J."/>
            <person name="Salamov A.A."/>
            <person name="Simmons B.A."/>
            <person name="Magnuson J.K."/>
            <person name="Chen J."/>
            <person name="Drula E."/>
            <person name="Henrissat B."/>
            <person name="Wiebenga A."/>
            <person name="Lubbers R.J."/>
            <person name="Gomes A.C."/>
            <person name="Makela M.R."/>
            <person name="Stajich J."/>
            <person name="Grigoriev I.V."/>
            <person name="Mortensen U.H."/>
            <person name="De Vries R.P."/>
            <person name="Baker S.E."/>
            <person name="Andersen M.R."/>
        </authorList>
    </citation>
    <scope>NUCLEOTIDE SEQUENCE [LARGE SCALE GENOMIC DNA]</scope>
    <source>
        <strain evidence="9 10">CBS 209.92</strain>
    </source>
</reference>
<comment type="similarity">
    <text evidence="2 6">Belongs to the acyl-CoA dehydrogenase family.</text>
</comment>
<gene>
    <name evidence="9" type="ORF">BJX66DRAFT_333694</name>
</gene>
<dbReference type="CDD" id="cd00567">
    <property type="entry name" value="ACAD"/>
    <property type="match status" value="1"/>
</dbReference>
<dbReference type="InterPro" id="IPR009075">
    <property type="entry name" value="AcylCo_DH/oxidase_C"/>
</dbReference>
<dbReference type="Proteomes" id="UP001610563">
    <property type="component" value="Unassembled WGS sequence"/>
</dbReference>
<keyword evidence="3 6" id="KW-0285">Flavoprotein</keyword>
<dbReference type="InterPro" id="IPR006091">
    <property type="entry name" value="Acyl-CoA_Oxase/DH_mid-dom"/>
</dbReference>
<dbReference type="Pfam" id="PF02770">
    <property type="entry name" value="Acyl-CoA_dh_M"/>
    <property type="match status" value="1"/>
</dbReference>
<comment type="cofactor">
    <cofactor evidence="1 6">
        <name>FAD</name>
        <dbReference type="ChEBI" id="CHEBI:57692"/>
    </cofactor>
</comment>
<dbReference type="EMBL" id="JBFTWV010000010">
    <property type="protein sequence ID" value="KAL2799018.1"/>
    <property type="molecule type" value="Genomic_DNA"/>
</dbReference>
<dbReference type="InterPro" id="IPR006089">
    <property type="entry name" value="Acyl-CoA_DH_CS"/>
</dbReference>
<dbReference type="InterPro" id="IPR009100">
    <property type="entry name" value="AcylCoA_DH/oxidase_NM_dom_sf"/>
</dbReference>
<evidence type="ECO:0000256" key="1">
    <source>
        <dbReference type="ARBA" id="ARBA00001974"/>
    </source>
</evidence>
<dbReference type="Gene3D" id="1.20.140.10">
    <property type="entry name" value="Butyryl-CoA Dehydrogenase, subunit A, domain 3"/>
    <property type="match status" value="1"/>
</dbReference>
<evidence type="ECO:0000313" key="9">
    <source>
        <dbReference type="EMBL" id="KAL2799018.1"/>
    </source>
</evidence>
<dbReference type="InterPro" id="IPR037069">
    <property type="entry name" value="AcylCoA_DH/ox_N_sf"/>
</dbReference>
<dbReference type="SUPFAM" id="SSF56645">
    <property type="entry name" value="Acyl-CoA dehydrogenase NM domain-like"/>
    <property type="match status" value="1"/>
</dbReference>
<feature type="domain" description="Acyl-CoA oxidase/dehydrogenase middle" evidence="8">
    <location>
        <begin position="88"/>
        <end position="177"/>
    </location>
</feature>
<dbReference type="PANTHER" id="PTHR48083:SF28">
    <property type="entry name" value="ACYL-COA DEHYDROGENASE FAMILY PROTEIN (AFU_ORTHOLOGUE AFUA_6G10880)-RELATED"/>
    <property type="match status" value="1"/>
</dbReference>
<evidence type="ECO:0000259" key="8">
    <source>
        <dbReference type="Pfam" id="PF02770"/>
    </source>
</evidence>
<dbReference type="SUPFAM" id="SSF47203">
    <property type="entry name" value="Acyl-CoA dehydrogenase C-terminal domain-like"/>
    <property type="match status" value="1"/>
</dbReference>
<accession>A0ABR4GJ28</accession>
<feature type="domain" description="Acyl-CoA dehydrogenase/oxidase C-terminal" evidence="7">
    <location>
        <begin position="191"/>
        <end position="349"/>
    </location>
</feature>
<name>A0ABR4GJ28_9EURO</name>